<sequence length="255" mass="27478">MTVSQTGYSLKKHIHRIYIKSKVQELEMDLGIQGKVAFITGGSRGLGKAAAISLAKEGARVGICSRDENSVADTIEELKSLGSPAQGFVGDISDLSQLKTLHSKITRELGVIEILVNNVGGSKAKGDFTETTLQGFQATFDLNLFGSFELMKLVTPNMISRKWGRVINIASIWGREYGGNISYMSAKAALIAATKHAAVSLVQHGILINSVAPGSVAHAQGSWEKFQNENTKETVDDFIKNNLPMGKFGWPEPVG</sequence>
<organism evidence="2">
    <name type="scientific">marine metagenome</name>
    <dbReference type="NCBI Taxonomy" id="408172"/>
    <lineage>
        <taxon>unclassified sequences</taxon>
        <taxon>metagenomes</taxon>
        <taxon>ecological metagenomes</taxon>
    </lineage>
</organism>
<dbReference type="Pfam" id="PF00106">
    <property type="entry name" value="adh_short"/>
    <property type="match status" value="1"/>
</dbReference>
<dbReference type="PRINTS" id="PR00081">
    <property type="entry name" value="GDHRDH"/>
</dbReference>
<evidence type="ECO:0008006" key="3">
    <source>
        <dbReference type="Google" id="ProtNLM"/>
    </source>
</evidence>
<dbReference type="PRINTS" id="PR00080">
    <property type="entry name" value="SDRFAMILY"/>
</dbReference>
<dbReference type="EMBL" id="UINC01108837">
    <property type="protein sequence ID" value="SVC75235.1"/>
    <property type="molecule type" value="Genomic_DNA"/>
</dbReference>
<feature type="non-terminal residue" evidence="2">
    <location>
        <position position="255"/>
    </location>
</feature>
<dbReference type="Gene3D" id="3.40.50.720">
    <property type="entry name" value="NAD(P)-binding Rossmann-like Domain"/>
    <property type="match status" value="1"/>
</dbReference>
<dbReference type="CDD" id="cd05233">
    <property type="entry name" value="SDR_c"/>
    <property type="match status" value="1"/>
</dbReference>
<name>A0A382PRE8_9ZZZZ</name>
<dbReference type="PANTHER" id="PTHR42879">
    <property type="entry name" value="3-OXOACYL-(ACYL-CARRIER-PROTEIN) REDUCTASE"/>
    <property type="match status" value="1"/>
</dbReference>
<dbReference type="InterPro" id="IPR036291">
    <property type="entry name" value="NAD(P)-bd_dom_sf"/>
</dbReference>
<dbReference type="AlphaFoldDB" id="A0A382PRE8"/>
<comment type="similarity">
    <text evidence="1">Belongs to the short-chain dehydrogenases/reductases (SDR) family.</text>
</comment>
<proteinExistence type="inferred from homology"/>
<protein>
    <recommendedName>
        <fullName evidence="3">Short-chain dehydrogenase</fullName>
    </recommendedName>
</protein>
<dbReference type="InterPro" id="IPR002347">
    <property type="entry name" value="SDR_fam"/>
</dbReference>
<dbReference type="SUPFAM" id="SSF51735">
    <property type="entry name" value="NAD(P)-binding Rossmann-fold domains"/>
    <property type="match status" value="1"/>
</dbReference>
<accession>A0A382PRE8</accession>
<gene>
    <name evidence="2" type="ORF">METZ01_LOCUS328089</name>
</gene>
<reference evidence="2" key="1">
    <citation type="submission" date="2018-05" db="EMBL/GenBank/DDBJ databases">
        <authorList>
            <person name="Lanie J.A."/>
            <person name="Ng W.-L."/>
            <person name="Kazmierczak K.M."/>
            <person name="Andrzejewski T.M."/>
            <person name="Davidsen T.M."/>
            <person name="Wayne K.J."/>
            <person name="Tettelin H."/>
            <person name="Glass J.I."/>
            <person name="Rusch D."/>
            <person name="Podicherti R."/>
            <person name="Tsui H.-C.T."/>
            <person name="Winkler M.E."/>
        </authorList>
    </citation>
    <scope>NUCLEOTIDE SEQUENCE</scope>
</reference>
<evidence type="ECO:0000256" key="1">
    <source>
        <dbReference type="ARBA" id="ARBA00006484"/>
    </source>
</evidence>
<evidence type="ECO:0000313" key="2">
    <source>
        <dbReference type="EMBL" id="SVC75235.1"/>
    </source>
</evidence>
<dbReference type="InterPro" id="IPR050259">
    <property type="entry name" value="SDR"/>
</dbReference>